<accession>A0A1I8FSQ3</accession>
<evidence type="ECO:0000256" key="2">
    <source>
        <dbReference type="SAM" id="Phobius"/>
    </source>
</evidence>
<proteinExistence type="predicted"/>
<feature type="compositionally biased region" description="Low complexity" evidence="1">
    <location>
        <begin position="66"/>
        <end position="75"/>
    </location>
</feature>
<keyword evidence="2" id="KW-0472">Membrane</keyword>
<dbReference type="Proteomes" id="UP000095280">
    <property type="component" value="Unplaced"/>
</dbReference>
<feature type="transmembrane region" description="Helical" evidence="2">
    <location>
        <begin position="139"/>
        <end position="159"/>
    </location>
</feature>
<keyword evidence="3" id="KW-1185">Reference proteome</keyword>
<keyword evidence="2" id="KW-1133">Transmembrane helix</keyword>
<sequence>KGVGKDLQRKFAAANQPALNLHIESHSRCIAAYGCTIGAAINDGKLKGKGRGSKCSAQTHHQQPESTEPSVSPAATPAATAFGMEGQTAAEHGKYVQLNNIDDEDPSSDYVLEDVSQKKSPIAYARLFNVGPNRPPIDYYWLCVASLIVQLLLAPYLFLMELGCGMNLALRAIQSCRYSRSYFARSEFELAALTAFKAGRYAGGSLLLSALTAALAAAFILPILLAYSATMNLLCCD</sequence>
<organism evidence="3 4">
    <name type="scientific">Macrostomum lignano</name>
    <dbReference type="NCBI Taxonomy" id="282301"/>
    <lineage>
        <taxon>Eukaryota</taxon>
        <taxon>Metazoa</taxon>
        <taxon>Spiralia</taxon>
        <taxon>Lophotrochozoa</taxon>
        <taxon>Platyhelminthes</taxon>
        <taxon>Rhabditophora</taxon>
        <taxon>Macrostomorpha</taxon>
        <taxon>Macrostomida</taxon>
        <taxon>Macrostomidae</taxon>
        <taxon>Macrostomum</taxon>
    </lineage>
</organism>
<feature type="compositionally biased region" description="Polar residues" evidence="1">
    <location>
        <begin position="55"/>
        <end position="65"/>
    </location>
</feature>
<evidence type="ECO:0000313" key="4">
    <source>
        <dbReference type="WBParaSite" id="maker-unitig_45016-snap-gene-0.2-mRNA-1"/>
    </source>
</evidence>
<feature type="transmembrane region" description="Helical" evidence="2">
    <location>
        <begin position="206"/>
        <end position="227"/>
    </location>
</feature>
<feature type="region of interest" description="Disordered" evidence="1">
    <location>
        <begin position="48"/>
        <end position="75"/>
    </location>
</feature>
<dbReference type="WBParaSite" id="maker-unitig_45016-snap-gene-0.2-mRNA-1">
    <property type="protein sequence ID" value="maker-unitig_45016-snap-gene-0.2-mRNA-1"/>
    <property type="gene ID" value="maker-unitig_45016-snap-gene-0.2"/>
</dbReference>
<evidence type="ECO:0000256" key="1">
    <source>
        <dbReference type="SAM" id="MobiDB-lite"/>
    </source>
</evidence>
<dbReference type="AlphaFoldDB" id="A0A1I8FSQ3"/>
<reference evidence="4" key="1">
    <citation type="submission" date="2016-11" db="UniProtKB">
        <authorList>
            <consortium name="WormBaseParasite"/>
        </authorList>
    </citation>
    <scope>IDENTIFICATION</scope>
</reference>
<name>A0A1I8FSQ3_9PLAT</name>
<evidence type="ECO:0000313" key="3">
    <source>
        <dbReference type="Proteomes" id="UP000095280"/>
    </source>
</evidence>
<protein>
    <submittedName>
        <fullName evidence="4">Transmembrane protein</fullName>
    </submittedName>
</protein>
<keyword evidence="2" id="KW-0812">Transmembrane</keyword>